<evidence type="ECO:0000313" key="3">
    <source>
        <dbReference type="Proteomes" id="UP001215598"/>
    </source>
</evidence>
<name>A0AAD7MDW9_9AGAR</name>
<keyword evidence="2" id="KW-0808">Transferase</keyword>
<dbReference type="InterPro" id="IPR029063">
    <property type="entry name" value="SAM-dependent_MTases_sf"/>
</dbReference>
<dbReference type="GO" id="GO:0032259">
    <property type="term" value="P:methylation"/>
    <property type="evidence" value="ECO:0007669"/>
    <property type="project" value="UniProtKB-KW"/>
</dbReference>
<proteinExistence type="predicted"/>
<comment type="caution">
    <text evidence="2">The sequence shown here is derived from an EMBL/GenBank/DDBJ whole genome shotgun (WGS) entry which is preliminary data.</text>
</comment>
<dbReference type="GO" id="GO:0008168">
    <property type="term" value="F:methyltransferase activity"/>
    <property type="evidence" value="ECO:0007669"/>
    <property type="project" value="UniProtKB-KW"/>
</dbReference>
<dbReference type="PANTHER" id="PTHR43591">
    <property type="entry name" value="METHYLTRANSFERASE"/>
    <property type="match status" value="1"/>
</dbReference>
<sequence length="296" mass="33340">MLSNGPLPIEHVARKHQAYPGSQYTLPADDEELQRLTLQHQILKELFGNRILLVPVHLDVNDEVLEIGTGPGLWIMDLAKSVNTSIPMFAIDIESRMFPVLPPKQIEFRVESATRLPAEWTNTFSLVHQRLLMAGLQRSDWPIVLSEIYRVLRPGGWVQLGESAAWGGEYPGKPCLEKLTAMVRSIGSSRNLNLDCAKDIPKMLADAGFLEVQSESRMQRVGKWDGESGVINCINQVAIFKAYKTPVLKAGGMGYVSSEEEYDLLLEGVEREWDEIPGTEKEFFIFWAKKPLVQLH</sequence>
<gene>
    <name evidence="2" type="ORF">B0H16DRAFT_1625154</name>
</gene>
<dbReference type="Proteomes" id="UP001215598">
    <property type="component" value="Unassembled WGS sequence"/>
</dbReference>
<dbReference type="CDD" id="cd02440">
    <property type="entry name" value="AdoMet_MTases"/>
    <property type="match status" value="1"/>
</dbReference>
<dbReference type="AlphaFoldDB" id="A0AAD7MDW9"/>
<feature type="domain" description="Methyltransferase" evidence="1">
    <location>
        <begin position="64"/>
        <end position="156"/>
    </location>
</feature>
<evidence type="ECO:0000259" key="1">
    <source>
        <dbReference type="Pfam" id="PF13649"/>
    </source>
</evidence>
<dbReference type="EMBL" id="JARKIB010000368">
    <property type="protein sequence ID" value="KAJ7712358.1"/>
    <property type="molecule type" value="Genomic_DNA"/>
</dbReference>
<protein>
    <submittedName>
        <fullName evidence="2">S-adenosyl-L-methionine-dependent methyltransferase</fullName>
    </submittedName>
</protein>
<dbReference type="Pfam" id="PF13649">
    <property type="entry name" value="Methyltransf_25"/>
    <property type="match status" value="1"/>
</dbReference>
<keyword evidence="2" id="KW-0489">Methyltransferase</keyword>
<dbReference type="Gene3D" id="3.40.50.150">
    <property type="entry name" value="Vaccinia Virus protein VP39"/>
    <property type="match status" value="1"/>
</dbReference>
<reference evidence="2" key="1">
    <citation type="submission" date="2023-03" db="EMBL/GenBank/DDBJ databases">
        <title>Massive genome expansion in bonnet fungi (Mycena s.s.) driven by repeated elements and novel gene families across ecological guilds.</title>
        <authorList>
            <consortium name="Lawrence Berkeley National Laboratory"/>
            <person name="Harder C.B."/>
            <person name="Miyauchi S."/>
            <person name="Viragh M."/>
            <person name="Kuo A."/>
            <person name="Thoen E."/>
            <person name="Andreopoulos B."/>
            <person name="Lu D."/>
            <person name="Skrede I."/>
            <person name="Drula E."/>
            <person name="Henrissat B."/>
            <person name="Morin E."/>
            <person name="Kohler A."/>
            <person name="Barry K."/>
            <person name="LaButti K."/>
            <person name="Morin E."/>
            <person name="Salamov A."/>
            <person name="Lipzen A."/>
            <person name="Mereny Z."/>
            <person name="Hegedus B."/>
            <person name="Baldrian P."/>
            <person name="Stursova M."/>
            <person name="Weitz H."/>
            <person name="Taylor A."/>
            <person name="Grigoriev I.V."/>
            <person name="Nagy L.G."/>
            <person name="Martin F."/>
            <person name="Kauserud H."/>
        </authorList>
    </citation>
    <scope>NUCLEOTIDE SEQUENCE</scope>
    <source>
        <strain evidence="2">CBHHK182m</strain>
    </source>
</reference>
<accession>A0AAD7MDW9</accession>
<keyword evidence="3" id="KW-1185">Reference proteome</keyword>
<evidence type="ECO:0000313" key="2">
    <source>
        <dbReference type="EMBL" id="KAJ7712358.1"/>
    </source>
</evidence>
<dbReference type="SUPFAM" id="SSF53335">
    <property type="entry name" value="S-adenosyl-L-methionine-dependent methyltransferases"/>
    <property type="match status" value="1"/>
</dbReference>
<dbReference type="InterPro" id="IPR041698">
    <property type="entry name" value="Methyltransf_25"/>
</dbReference>
<organism evidence="2 3">
    <name type="scientific">Mycena metata</name>
    <dbReference type="NCBI Taxonomy" id="1033252"/>
    <lineage>
        <taxon>Eukaryota</taxon>
        <taxon>Fungi</taxon>
        <taxon>Dikarya</taxon>
        <taxon>Basidiomycota</taxon>
        <taxon>Agaricomycotina</taxon>
        <taxon>Agaricomycetes</taxon>
        <taxon>Agaricomycetidae</taxon>
        <taxon>Agaricales</taxon>
        <taxon>Marasmiineae</taxon>
        <taxon>Mycenaceae</taxon>
        <taxon>Mycena</taxon>
    </lineage>
</organism>